<reference evidence="10 11" key="1">
    <citation type="submission" date="2020-01" db="EMBL/GenBank/DDBJ databases">
        <authorList>
            <person name="Lee S.D."/>
        </authorList>
    </citation>
    <scope>NUCLEOTIDE SEQUENCE [LARGE SCALE GENOMIC DNA]</scope>
    <source>
        <strain evidence="10 11">SAP-35</strain>
    </source>
</reference>
<evidence type="ECO:0000256" key="7">
    <source>
        <dbReference type="SAM" id="MobiDB-lite"/>
    </source>
</evidence>
<evidence type="ECO:0000256" key="6">
    <source>
        <dbReference type="PROSITE-ProRule" id="PRU00433"/>
    </source>
</evidence>
<evidence type="ECO:0000256" key="3">
    <source>
        <dbReference type="ARBA" id="ARBA00022723"/>
    </source>
</evidence>
<evidence type="ECO:0000256" key="1">
    <source>
        <dbReference type="ARBA" id="ARBA00022448"/>
    </source>
</evidence>
<protein>
    <submittedName>
        <fullName evidence="10">Cytochrome c5 family protein</fullName>
    </submittedName>
</protein>
<dbReference type="PRINTS" id="PR00607">
    <property type="entry name" value="CYTCHROMECIE"/>
</dbReference>
<evidence type="ECO:0000256" key="2">
    <source>
        <dbReference type="ARBA" id="ARBA00022617"/>
    </source>
</evidence>
<sequence>MSDAHNEHESAIRTPKQLVAAVIGFFAVTVLGIILLVQYVTADKLTGRGSNSQAPEEIAARIAPVADTGFTLKDANAPKVLQSGEAIYTSTCAACHGAGVAGAPKFGDAGAWSARIAQGYDTIIKHAIEGIRAMPAKGGNPDLDDVEVARAVVHMANHAGAKFKEPEVPAAPAPAAAAPAEAAPAK</sequence>
<keyword evidence="1" id="KW-0813">Transport</keyword>
<keyword evidence="8" id="KW-0812">Transmembrane</keyword>
<dbReference type="PANTHER" id="PTHR40942">
    <property type="match status" value="1"/>
</dbReference>
<proteinExistence type="predicted"/>
<gene>
    <name evidence="10" type="ORF">GW587_24760</name>
</gene>
<accession>A0ABX0FSN5</accession>
<feature type="domain" description="Cytochrome c" evidence="9">
    <location>
        <begin position="79"/>
        <end position="157"/>
    </location>
</feature>
<dbReference type="RefSeq" id="WP_166107588.1">
    <property type="nucleotide sequence ID" value="NZ_JAADJT010000013.1"/>
</dbReference>
<name>A0ABX0FSN5_9BURK</name>
<keyword evidence="5 6" id="KW-0408">Iron</keyword>
<keyword evidence="4" id="KW-0249">Electron transport</keyword>
<dbReference type="EMBL" id="JAADJT010000013">
    <property type="protein sequence ID" value="NGZ87457.1"/>
    <property type="molecule type" value="Genomic_DNA"/>
</dbReference>
<dbReference type="Pfam" id="PF13442">
    <property type="entry name" value="Cytochrome_CBB3"/>
    <property type="match status" value="1"/>
</dbReference>
<organism evidence="10 11">
    <name type="scientific">Duganella aceris</name>
    <dbReference type="NCBI Taxonomy" id="2703883"/>
    <lineage>
        <taxon>Bacteria</taxon>
        <taxon>Pseudomonadati</taxon>
        <taxon>Pseudomonadota</taxon>
        <taxon>Betaproteobacteria</taxon>
        <taxon>Burkholderiales</taxon>
        <taxon>Oxalobacteraceae</taxon>
        <taxon>Telluria group</taxon>
        <taxon>Duganella</taxon>
    </lineage>
</organism>
<dbReference type="Proteomes" id="UP000666369">
    <property type="component" value="Unassembled WGS sequence"/>
</dbReference>
<feature type="compositionally biased region" description="Low complexity" evidence="7">
    <location>
        <begin position="168"/>
        <end position="186"/>
    </location>
</feature>
<keyword evidence="8" id="KW-0472">Membrane</keyword>
<keyword evidence="8" id="KW-1133">Transmembrane helix</keyword>
<evidence type="ECO:0000256" key="8">
    <source>
        <dbReference type="SAM" id="Phobius"/>
    </source>
</evidence>
<keyword evidence="2 6" id="KW-0349">Heme</keyword>
<evidence type="ECO:0000313" key="11">
    <source>
        <dbReference type="Proteomes" id="UP000666369"/>
    </source>
</evidence>
<dbReference type="InterPro" id="IPR002323">
    <property type="entry name" value="Cyt_CIE"/>
</dbReference>
<dbReference type="InterPro" id="IPR009056">
    <property type="entry name" value="Cyt_c-like_dom"/>
</dbReference>
<dbReference type="InterPro" id="IPR036909">
    <property type="entry name" value="Cyt_c-like_dom_sf"/>
</dbReference>
<feature type="transmembrane region" description="Helical" evidence="8">
    <location>
        <begin position="18"/>
        <end position="40"/>
    </location>
</feature>
<evidence type="ECO:0000256" key="5">
    <source>
        <dbReference type="ARBA" id="ARBA00023004"/>
    </source>
</evidence>
<dbReference type="PANTHER" id="PTHR40942:SF4">
    <property type="entry name" value="CYTOCHROME C5"/>
    <property type="match status" value="1"/>
</dbReference>
<dbReference type="SUPFAM" id="SSF46626">
    <property type="entry name" value="Cytochrome c"/>
    <property type="match status" value="1"/>
</dbReference>
<dbReference type="PROSITE" id="PS51007">
    <property type="entry name" value="CYTC"/>
    <property type="match status" value="1"/>
</dbReference>
<reference evidence="11" key="2">
    <citation type="submission" date="2023-07" db="EMBL/GenBank/DDBJ databases">
        <title>Duganella aceri sp. nov., isolated from tree sap.</title>
        <authorList>
            <person name="Kim I.S."/>
        </authorList>
    </citation>
    <scope>NUCLEOTIDE SEQUENCE [LARGE SCALE GENOMIC DNA]</scope>
    <source>
        <strain evidence="11">SAP-35</strain>
    </source>
</reference>
<keyword evidence="11" id="KW-1185">Reference proteome</keyword>
<evidence type="ECO:0000259" key="9">
    <source>
        <dbReference type="PROSITE" id="PS51007"/>
    </source>
</evidence>
<evidence type="ECO:0000256" key="4">
    <source>
        <dbReference type="ARBA" id="ARBA00022982"/>
    </source>
</evidence>
<dbReference type="Gene3D" id="1.10.760.10">
    <property type="entry name" value="Cytochrome c-like domain"/>
    <property type="match status" value="1"/>
</dbReference>
<feature type="region of interest" description="Disordered" evidence="7">
    <location>
        <begin position="164"/>
        <end position="186"/>
    </location>
</feature>
<evidence type="ECO:0000313" key="10">
    <source>
        <dbReference type="EMBL" id="NGZ87457.1"/>
    </source>
</evidence>
<keyword evidence="3 6" id="KW-0479">Metal-binding</keyword>
<comment type="caution">
    <text evidence="10">The sequence shown here is derived from an EMBL/GenBank/DDBJ whole genome shotgun (WGS) entry which is preliminary data.</text>
</comment>